<name>A0A0P6Y6T8_9CHLR</name>
<dbReference type="AlphaFoldDB" id="A0A0P6Y6T8"/>
<sequence length="107" mass="11266">MGRTTKPHFTQPEGGAALSILVRIGGSQSRVERITEDGVVVIRLSTSGTDSDQINTALKALLESVLGVKRSQLEIVAGEMSAQKLVAVLGQDPEKVDKALKKALKAG</sequence>
<dbReference type="Pfam" id="PF02594">
    <property type="entry name" value="DUF167"/>
    <property type="match status" value="1"/>
</dbReference>
<dbReference type="Proteomes" id="UP000050544">
    <property type="component" value="Unassembled WGS sequence"/>
</dbReference>
<dbReference type="EMBL" id="LGKO01000002">
    <property type="protein sequence ID" value="KPL84559.1"/>
    <property type="molecule type" value="Genomic_DNA"/>
</dbReference>
<organism evidence="2 3">
    <name type="scientific">Thermanaerothrix daxensis</name>
    <dbReference type="NCBI Taxonomy" id="869279"/>
    <lineage>
        <taxon>Bacteria</taxon>
        <taxon>Bacillati</taxon>
        <taxon>Chloroflexota</taxon>
        <taxon>Anaerolineae</taxon>
        <taxon>Anaerolineales</taxon>
        <taxon>Anaerolineaceae</taxon>
        <taxon>Thermanaerothrix</taxon>
    </lineage>
</organism>
<dbReference type="SMART" id="SM01152">
    <property type="entry name" value="DUF167"/>
    <property type="match status" value="1"/>
</dbReference>
<dbReference type="RefSeq" id="WP_054521102.1">
    <property type="nucleotide sequence ID" value="NZ_LGKO01000002.1"/>
</dbReference>
<dbReference type="Gene3D" id="3.30.1200.10">
    <property type="entry name" value="YggU-like"/>
    <property type="match status" value="1"/>
</dbReference>
<gene>
    <name evidence="2" type="ORF">SE15_05640</name>
</gene>
<dbReference type="InterPro" id="IPR003746">
    <property type="entry name" value="DUF167"/>
</dbReference>
<comment type="similarity">
    <text evidence="1">Belongs to the UPF0235 family.</text>
</comment>
<protein>
    <submittedName>
        <fullName evidence="2">Uncharacterized protein</fullName>
    </submittedName>
</protein>
<comment type="caution">
    <text evidence="2">The sequence shown here is derived from an EMBL/GenBank/DDBJ whole genome shotgun (WGS) entry which is preliminary data.</text>
</comment>
<dbReference type="InterPro" id="IPR036591">
    <property type="entry name" value="YggU-like_sf"/>
</dbReference>
<evidence type="ECO:0000313" key="3">
    <source>
        <dbReference type="Proteomes" id="UP000050544"/>
    </source>
</evidence>
<dbReference type="SUPFAM" id="SSF69786">
    <property type="entry name" value="YggU-like"/>
    <property type="match status" value="1"/>
</dbReference>
<reference evidence="2 3" key="1">
    <citation type="submission" date="2015-07" db="EMBL/GenBank/DDBJ databases">
        <title>Whole genome sequence of Thermanaerothrix daxensis DSM 23592.</title>
        <authorList>
            <person name="Hemp J."/>
            <person name="Ward L.M."/>
            <person name="Pace L.A."/>
            <person name="Fischer W.W."/>
        </authorList>
    </citation>
    <scope>NUCLEOTIDE SEQUENCE [LARGE SCALE GENOMIC DNA]</scope>
    <source>
        <strain evidence="2 3">GNS-1</strain>
    </source>
</reference>
<evidence type="ECO:0000313" key="2">
    <source>
        <dbReference type="EMBL" id="KPL84559.1"/>
    </source>
</evidence>
<accession>A0A0P6Y6T8</accession>
<keyword evidence="3" id="KW-1185">Reference proteome</keyword>
<evidence type="ECO:0000256" key="1">
    <source>
        <dbReference type="ARBA" id="ARBA00010364"/>
    </source>
</evidence>
<proteinExistence type="inferred from homology"/>